<dbReference type="InterPro" id="IPR020846">
    <property type="entry name" value="MFS_dom"/>
</dbReference>
<gene>
    <name evidence="14" type="ORF">HJG60_017480</name>
</gene>
<dbReference type="GO" id="GO:0005903">
    <property type="term" value="C:brush border"/>
    <property type="evidence" value="ECO:0007669"/>
    <property type="project" value="TreeGrafter"/>
</dbReference>
<comment type="similarity">
    <text evidence="4">Belongs to the major facilitator superfamily. Sugar transporter (TC 2.A.1.1) family. Glucose transporter subfamily.</text>
</comment>
<evidence type="ECO:0000313" key="14">
    <source>
        <dbReference type="EMBL" id="KAF6121749.1"/>
    </source>
</evidence>
<evidence type="ECO:0000256" key="7">
    <source>
        <dbReference type="ARBA" id="ARBA00022597"/>
    </source>
</evidence>
<keyword evidence="9 12" id="KW-1133">Transmembrane helix</keyword>
<dbReference type="GO" id="GO:0005886">
    <property type="term" value="C:plasma membrane"/>
    <property type="evidence" value="ECO:0007669"/>
    <property type="project" value="UniProtKB-SubCell"/>
</dbReference>
<keyword evidence="5" id="KW-0813">Transport</keyword>
<evidence type="ECO:0000256" key="9">
    <source>
        <dbReference type="ARBA" id="ARBA00022989"/>
    </source>
</evidence>
<comment type="subcellular location">
    <subcellularLocation>
        <location evidence="3">Cell membrane</location>
        <topology evidence="3">Multi-pass membrane protein</topology>
    </subcellularLocation>
</comment>
<evidence type="ECO:0000256" key="8">
    <source>
        <dbReference type="ARBA" id="ARBA00022692"/>
    </source>
</evidence>
<dbReference type="Pfam" id="PF00083">
    <property type="entry name" value="Sugar_tr"/>
    <property type="match status" value="1"/>
</dbReference>
<reference evidence="14 15" key="1">
    <citation type="journal article" date="2020" name="Nature">
        <title>Six reference-quality genomes reveal evolution of bat adaptations.</title>
        <authorList>
            <person name="Jebb D."/>
            <person name="Huang Z."/>
            <person name="Pippel M."/>
            <person name="Hughes G.M."/>
            <person name="Lavrichenko K."/>
            <person name="Devanna P."/>
            <person name="Winkler S."/>
            <person name="Jermiin L.S."/>
            <person name="Skirmuntt E.C."/>
            <person name="Katzourakis A."/>
            <person name="Burkitt-Gray L."/>
            <person name="Ray D.A."/>
            <person name="Sullivan K.A.M."/>
            <person name="Roscito J.G."/>
            <person name="Kirilenko B.M."/>
            <person name="Davalos L.M."/>
            <person name="Corthals A.P."/>
            <person name="Power M.L."/>
            <person name="Jones G."/>
            <person name="Ransome R.D."/>
            <person name="Dechmann D.K.N."/>
            <person name="Locatelli A.G."/>
            <person name="Puechmaille S.J."/>
            <person name="Fedrigo O."/>
            <person name="Jarvis E.D."/>
            <person name="Hiller M."/>
            <person name="Vernes S.C."/>
            <person name="Myers E.W."/>
            <person name="Teeling E.C."/>
        </authorList>
    </citation>
    <scope>NUCLEOTIDE SEQUENCE [LARGE SCALE GENOMIC DNA]</scope>
    <source>
        <strain evidence="14">Bat1K_MPI-CBG_1</strain>
    </source>
</reference>
<evidence type="ECO:0000256" key="10">
    <source>
        <dbReference type="ARBA" id="ARBA00023136"/>
    </source>
</evidence>
<dbReference type="GO" id="GO:0055056">
    <property type="term" value="F:D-glucose transmembrane transporter activity"/>
    <property type="evidence" value="ECO:0007669"/>
    <property type="project" value="InterPro"/>
</dbReference>
<name>A0A834B001_9CHIR</name>
<comment type="catalytic activity">
    <reaction evidence="2">
        <text>D-glucose(out) = D-glucose(in)</text>
        <dbReference type="Rhea" id="RHEA:60376"/>
        <dbReference type="ChEBI" id="CHEBI:4167"/>
    </reaction>
</comment>
<keyword evidence="7" id="KW-0762">Sugar transport</keyword>
<evidence type="ECO:0000256" key="5">
    <source>
        <dbReference type="ARBA" id="ARBA00022448"/>
    </source>
</evidence>
<dbReference type="SUPFAM" id="SSF103473">
    <property type="entry name" value="MFS general substrate transporter"/>
    <property type="match status" value="1"/>
</dbReference>
<evidence type="ECO:0000256" key="1">
    <source>
        <dbReference type="ARBA" id="ARBA00000590"/>
    </source>
</evidence>
<dbReference type="Gene3D" id="1.20.1250.20">
    <property type="entry name" value="MFS general substrate transporter like domains"/>
    <property type="match status" value="1"/>
</dbReference>
<evidence type="ECO:0000259" key="13">
    <source>
        <dbReference type="PROSITE" id="PS50850"/>
    </source>
</evidence>
<sequence length="134" mass="14519">MTDQITGTLVFTVLTAVLGSFQFGYDLGVINAPQQVIIAHYRYVLDMPLDDQKAINNDAIDSTEGLPTKPHFLTPTPTPLAEEEPVTSSGLVTMYWSLSVSSFAVGGMIASFFGGWLGDQLGRANLRLGSNVHW</sequence>
<dbReference type="PANTHER" id="PTHR23503:SF27">
    <property type="entry name" value="SOLUTE CARRIER FAMILY 2, FACILITATED GLUCOSE TRANSPORTER MEMBER 2"/>
    <property type="match status" value="1"/>
</dbReference>
<feature type="domain" description="Major facilitator superfamily (MFS) profile" evidence="13">
    <location>
        <begin position="12"/>
        <end position="134"/>
    </location>
</feature>
<dbReference type="InterPro" id="IPR002440">
    <property type="entry name" value="Glc_transpt_2"/>
</dbReference>
<dbReference type="AlphaFoldDB" id="A0A834B001"/>
<dbReference type="GO" id="GO:0070837">
    <property type="term" value="P:dehydroascorbic acid transport"/>
    <property type="evidence" value="ECO:0007669"/>
    <property type="project" value="TreeGrafter"/>
</dbReference>
<dbReference type="PROSITE" id="PS50850">
    <property type="entry name" value="MFS"/>
    <property type="match status" value="1"/>
</dbReference>
<evidence type="ECO:0000256" key="11">
    <source>
        <dbReference type="ARBA" id="ARBA00023180"/>
    </source>
</evidence>
<comment type="catalytic activity">
    <reaction evidence="1">
        <text>D-fructose(out) = D-fructose(in)</text>
        <dbReference type="Rhea" id="RHEA:60372"/>
        <dbReference type="ChEBI" id="CHEBI:37721"/>
    </reaction>
</comment>
<dbReference type="Proteomes" id="UP000664940">
    <property type="component" value="Unassembled WGS sequence"/>
</dbReference>
<dbReference type="InterPro" id="IPR036259">
    <property type="entry name" value="MFS_trans_sf"/>
</dbReference>
<keyword evidence="11" id="KW-0325">Glycoprotein</keyword>
<organism evidence="14 15">
    <name type="scientific">Phyllostomus discolor</name>
    <name type="common">pale spear-nosed bat</name>
    <dbReference type="NCBI Taxonomy" id="89673"/>
    <lineage>
        <taxon>Eukaryota</taxon>
        <taxon>Metazoa</taxon>
        <taxon>Chordata</taxon>
        <taxon>Craniata</taxon>
        <taxon>Vertebrata</taxon>
        <taxon>Euteleostomi</taxon>
        <taxon>Mammalia</taxon>
        <taxon>Eutheria</taxon>
        <taxon>Laurasiatheria</taxon>
        <taxon>Chiroptera</taxon>
        <taxon>Yangochiroptera</taxon>
        <taxon>Phyllostomidae</taxon>
        <taxon>Phyllostominae</taxon>
        <taxon>Phyllostomus</taxon>
    </lineage>
</organism>
<evidence type="ECO:0000256" key="12">
    <source>
        <dbReference type="SAM" id="Phobius"/>
    </source>
</evidence>
<dbReference type="InterPro" id="IPR005828">
    <property type="entry name" value="MFS_sugar_transport-like"/>
</dbReference>
<keyword evidence="8 12" id="KW-0812">Transmembrane</keyword>
<feature type="transmembrane region" description="Helical" evidence="12">
    <location>
        <begin position="7"/>
        <end position="25"/>
    </location>
</feature>
<keyword evidence="6" id="KW-1003">Cell membrane</keyword>
<protein>
    <submittedName>
        <fullName evidence="14">Solute carrier family 2 member 2</fullName>
    </submittedName>
</protein>
<accession>A0A834B001</accession>
<comment type="caution">
    <text evidence="14">The sequence shown here is derived from an EMBL/GenBank/DDBJ whole genome shotgun (WGS) entry which is preliminary data.</text>
</comment>
<evidence type="ECO:0000313" key="15">
    <source>
        <dbReference type="Proteomes" id="UP000664940"/>
    </source>
</evidence>
<evidence type="ECO:0000256" key="6">
    <source>
        <dbReference type="ARBA" id="ARBA00022475"/>
    </source>
</evidence>
<dbReference type="PANTHER" id="PTHR23503">
    <property type="entry name" value="SOLUTE CARRIER FAMILY 2"/>
    <property type="match status" value="1"/>
</dbReference>
<keyword evidence="10 12" id="KW-0472">Membrane</keyword>
<evidence type="ECO:0000256" key="2">
    <source>
        <dbReference type="ARBA" id="ARBA00000618"/>
    </source>
</evidence>
<dbReference type="PRINTS" id="PR01191">
    <property type="entry name" value="GLUCTRSPORT2"/>
</dbReference>
<dbReference type="GO" id="GO:0046323">
    <property type="term" value="P:D-glucose import"/>
    <property type="evidence" value="ECO:0007669"/>
    <property type="project" value="TreeGrafter"/>
</dbReference>
<dbReference type="EMBL" id="JABVXQ010000003">
    <property type="protein sequence ID" value="KAF6121749.1"/>
    <property type="molecule type" value="Genomic_DNA"/>
</dbReference>
<proteinExistence type="inferred from homology"/>
<feature type="transmembrane region" description="Helical" evidence="12">
    <location>
        <begin position="94"/>
        <end position="117"/>
    </location>
</feature>
<dbReference type="InterPro" id="IPR045263">
    <property type="entry name" value="GLUT"/>
</dbReference>
<evidence type="ECO:0000256" key="4">
    <source>
        <dbReference type="ARBA" id="ARBA00007004"/>
    </source>
</evidence>
<evidence type="ECO:0000256" key="3">
    <source>
        <dbReference type="ARBA" id="ARBA00004651"/>
    </source>
</evidence>